<keyword evidence="1" id="KW-0732">Signal</keyword>
<dbReference type="SMART" id="SM00554">
    <property type="entry name" value="FAS1"/>
    <property type="match status" value="3"/>
</dbReference>
<evidence type="ECO:0000259" key="2">
    <source>
        <dbReference type="PROSITE" id="PS50213"/>
    </source>
</evidence>
<name>A0A6I4YKK9_9DEIO</name>
<proteinExistence type="predicted"/>
<organism evidence="3 4">
    <name type="scientific">Deinococcus xianganensis</name>
    <dbReference type="NCBI Taxonomy" id="1507289"/>
    <lineage>
        <taxon>Bacteria</taxon>
        <taxon>Thermotogati</taxon>
        <taxon>Deinococcota</taxon>
        <taxon>Deinococci</taxon>
        <taxon>Deinococcales</taxon>
        <taxon>Deinococcaceae</taxon>
        <taxon>Deinococcus</taxon>
    </lineage>
</organism>
<feature type="domain" description="FAS1" evidence="2">
    <location>
        <begin position="394"/>
        <end position="529"/>
    </location>
</feature>
<feature type="domain" description="FAS1" evidence="2">
    <location>
        <begin position="35"/>
        <end position="164"/>
    </location>
</feature>
<dbReference type="InterPro" id="IPR000782">
    <property type="entry name" value="FAS1_domain"/>
</dbReference>
<feature type="domain" description="FAS1" evidence="2">
    <location>
        <begin position="235"/>
        <end position="364"/>
    </location>
</feature>
<evidence type="ECO:0000256" key="1">
    <source>
        <dbReference type="SAM" id="SignalP"/>
    </source>
</evidence>
<dbReference type="Proteomes" id="UP000430519">
    <property type="component" value="Unassembled WGS sequence"/>
</dbReference>
<dbReference type="FunFam" id="2.30.180.10:FF:000032">
    <property type="entry name" value="Fasciclin domain-containing protein, putative"/>
    <property type="match status" value="2"/>
</dbReference>
<feature type="chain" id="PRO_5026028396" evidence="1">
    <location>
        <begin position="21"/>
        <end position="535"/>
    </location>
</feature>
<sequence length="535" mass="54759">MKKHTGLLTLSLMLVTPALAGGAGAPATPRPAAACKSIAQIVTTDPNFSTLATAVEAAGLTQTLMSGQYTVFAPTNAAFAKLPSDALAAALNDPALLRSILLYHVVPGKVTAKQVMGMSSARTAQGGSVLINVMGGKVMIDNATVTKADVMACNGIVHVVDTVLMPAMAAAPAPAPATVTVTTPAPAPAPASTAPAATDIMAIPAMPVGMSGTTTTTTTTTTDTTTSTTDMAVSSNTVYDLITTDERFSTLRDLLSDAELNDVLISNDFTVFAPTNEAFASVDADTLALIASDPETLKAVLTYHVVPGKVTADQVAAATQLRSAQGASLNFKLNGTTQMVNEAMVDGAGLEASNGFIYAINQVLLPPDLVLPTATVEATVTTPTVTVTLPAAQSGANITEVLSQPQFSTLLSLVQRAGLVDALVAGDVTIFAPTNDAFAKVPQATLDTLMADMDKLKQVLLFHVVTGRVIDEGLNVAQLRSMEGSSIDLMVEGTGYKVGVRGADGIMGGMVSSRADAGNSVIYPIDSVLLPPTLK</sequence>
<comment type="caution">
    <text evidence="3">The sequence shown here is derived from an EMBL/GenBank/DDBJ whole genome shotgun (WGS) entry which is preliminary data.</text>
</comment>
<dbReference type="PANTHER" id="PTHR10900">
    <property type="entry name" value="PERIOSTIN-RELATED"/>
    <property type="match status" value="1"/>
</dbReference>
<keyword evidence="4" id="KW-1185">Reference proteome</keyword>
<dbReference type="RefSeq" id="WP_160981113.1">
    <property type="nucleotide sequence ID" value="NZ_WVHK01000072.1"/>
</dbReference>
<dbReference type="Pfam" id="PF02469">
    <property type="entry name" value="Fasciclin"/>
    <property type="match status" value="3"/>
</dbReference>
<gene>
    <name evidence="3" type="ORF">GLX28_15780</name>
</gene>
<dbReference type="FunFam" id="2.30.180.10:FF:000014">
    <property type="entry name" value="Stabilin 1"/>
    <property type="match status" value="1"/>
</dbReference>
<dbReference type="EMBL" id="WVHK01000072">
    <property type="protein sequence ID" value="MXV21090.1"/>
    <property type="molecule type" value="Genomic_DNA"/>
</dbReference>
<dbReference type="PANTHER" id="PTHR10900:SF77">
    <property type="entry name" value="FI19380P1"/>
    <property type="match status" value="1"/>
</dbReference>
<dbReference type="InterPro" id="IPR050904">
    <property type="entry name" value="Adhesion/Biosynth-related"/>
</dbReference>
<dbReference type="InterPro" id="IPR036378">
    <property type="entry name" value="FAS1_dom_sf"/>
</dbReference>
<dbReference type="Gene3D" id="2.30.180.10">
    <property type="entry name" value="FAS1 domain"/>
    <property type="match status" value="3"/>
</dbReference>
<dbReference type="SUPFAM" id="SSF82153">
    <property type="entry name" value="FAS1 domain"/>
    <property type="match status" value="3"/>
</dbReference>
<dbReference type="PROSITE" id="PS50213">
    <property type="entry name" value="FAS1"/>
    <property type="match status" value="3"/>
</dbReference>
<reference evidence="3 4" key="1">
    <citation type="submission" date="2019-11" db="EMBL/GenBank/DDBJ databases">
        <title>Genome sequence of Deinococcus xianganensis Y35, AI-2 producing algicidal bacterium, isolated from lake water.</title>
        <authorList>
            <person name="Li Y."/>
        </authorList>
    </citation>
    <scope>NUCLEOTIDE SEQUENCE [LARGE SCALE GENOMIC DNA]</scope>
    <source>
        <strain evidence="3 4">Y35</strain>
    </source>
</reference>
<dbReference type="AlphaFoldDB" id="A0A6I4YKK9"/>
<evidence type="ECO:0000313" key="4">
    <source>
        <dbReference type="Proteomes" id="UP000430519"/>
    </source>
</evidence>
<protein>
    <submittedName>
        <fullName evidence="3">Fasciclin domain-containing protein</fullName>
    </submittedName>
</protein>
<evidence type="ECO:0000313" key="3">
    <source>
        <dbReference type="EMBL" id="MXV21090.1"/>
    </source>
</evidence>
<feature type="signal peptide" evidence="1">
    <location>
        <begin position="1"/>
        <end position="20"/>
    </location>
</feature>
<accession>A0A6I4YKK9</accession>